<gene>
    <name evidence="2" type="ORF">I551_1214</name>
</gene>
<comment type="caution">
    <text evidence="2">The sequence shown here is derived from an EMBL/GenBank/DDBJ whole genome shotgun (WGS) entry which is preliminary data.</text>
</comment>
<keyword evidence="3" id="KW-1185">Reference proteome</keyword>
<protein>
    <submittedName>
        <fullName evidence="2">Uncharacterized protein</fullName>
    </submittedName>
</protein>
<reference evidence="2 3" key="1">
    <citation type="submission" date="2014-01" db="EMBL/GenBank/DDBJ databases">
        <authorList>
            <person name="Dobos K."/>
            <person name="Lenaerts A."/>
            <person name="Ordway D."/>
            <person name="DeGroote M.A."/>
            <person name="Parker T."/>
            <person name="Sizemore C."/>
            <person name="Tallon L.J."/>
            <person name="Sadzewicz L.K."/>
            <person name="Sengamalay N."/>
            <person name="Fraser C.M."/>
            <person name="Hine E."/>
            <person name="Shefchek K.A."/>
            <person name="Das S.P."/>
            <person name="Tettelin H."/>
        </authorList>
    </citation>
    <scope>NUCLEOTIDE SEQUENCE [LARGE SCALE GENOMIC DNA]</scope>
    <source>
        <strain evidence="2 3">Harvey</strain>
    </source>
</reference>
<feature type="compositionally biased region" description="Polar residues" evidence="1">
    <location>
        <begin position="49"/>
        <end position="60"/>
    </location>
</feature>
<feature type="region of interest" description="Disordered" evidence="1">
    <location>
        <begin position="1"/>
        <end position="76"/>
    </location>
</feature>
<proteinExistence type="predicted"/>
<dbReference type="EMBL" id="JAOL01000078">
    <property type="protein sequence ID" value="EUA92370.1"/>
    <property type="molecule type" value="Genomic_DNA"/>
</dbReference>
<sequence>MGAPATVATREPVMSPSPVPLGSRPVGRRSRPAPAPTTVPGQPARRATSKTSSALPQAGSTARPRPGPSTPRYPRG</sequence>
<dbReference type="Proteomes" id="UP000020681">
    <property type="component" value="Unassembled WGS sequence"/>
</dbReference>
<feature type="compositionally biased region" description="Pro residues" evidence="1">
    <location>
        <begin position="65"/>
        <end position="76"/>
    </location>
</feature>
<organism evidence="2 3">
    <name type="scientific">Mycobacterium ulcerans str. Harvey</name>
    <dbReference type="NCBI Taxonomy" id="1299332"/>
    <lineage>
        <taxon>Bacteria</taxon>
        <taxon>Bacillati</taxon>
        <taxon>Actinomycetota</taxon>
        <taxon>Actinomycetes</taxon>
        <taxon>Mycobacteriales</taxon>
        <taxon>Mycobacteriaceae</taxon>
        <taxon>Mycobacterium</taxon>
        <taxon>Mycobacterium ulcerans group</taxon>
    </lineage>
</organism>
<accession>A0ABN0R5K5</accession>
<name>A0ABN0R5K5_MYCUL</name>
<evidence type="ECO:0000256" key="1">
    <source>
        <dbReference type="SAM" id="MobiDB-lite"/>
    </source>
</evidence>
<evidence type="ECO:0000313" key="3">
    <source>
        <dbReference type="Proteomes" id="UP000020681"/>
    </source>
</evidence>
<evidence type="ECO:0000313" key="2">
    <source>
        <dbReference type="EMBL" id="EUA92370.1"/>
    </source>
</evidence>